<evidence type="ECO:0000256" key="1">
    <source>
        <dbReference type="SAM" id="MobiDB-lite"/>
    </source>
</evidence>
<protein>
    <submittedName>
        <fullName evidence="2">Uncharacterized protein</fullName>
    </submittedName>
</protein>
<reference evidence="2" key="1">
    <citation type="journal article" date="2021" name="Proc. Natl. Acad. Sci. U.S.A.">
        <title>A Catalog of Tens of Thousands of Viruses from Human Metagenomes Reveals Hidden Associations with Chronic Diseases.</title>
        <authorList>
            <person name="Tisza M.J."/>
            <person name="Buck C.B."/>
        </authorList>
    </citation>
    <scope>NUCLEOTIDE SEQUENCE</scope>
    <source>
        <strain evidence="2">CtCo31</strain>
    </source>
</reference>
<sequence length="78" mass="8817">MKLNKSAVIKFDNPEDKVELYITIQDEPQPLVIGFELSSPEETAETTAETVEDTEHHEDVQETAEVTEQPEVQETDTV</sequence>
<dbReference type="EMBL" id="BK016109">
    <property type="protein sequence ID" value="DAF95657.1"/>
    <property type="molecule type" value="Genomic_DNA"/>
</dbReference>
<feature type="region of interest" description="Disordered" evidence="1">
    <location>
        <begin position="38"/>
        <end position="78"/>
    </location>
</feature>
<proteinExistence type="predicted"/>
<accession>A0A8S5UMD1</accession>
<name>A0A8S5UMD1_9CAUD</name>
<organism evidence="2">
    <name type="scientific">Myoviridae sp. ctCo31</name>
    <dbReference type="NCBI Taxonomy" id="2825053"/>
    <lineage>
        <taxon>Viruses</taxon>
        <taxon>Duplodnaviria</taxon>
        <taxon>Heunggongvirae</taxon>
        <taxon>Uroviricota</taxon>
        <taxon>Caudoviricetes</taxon>
    </lineage>
</organism>
<evidence type="ECO:0000313" key="2">
    <source>
        <dbReference type="EMBL" id="DAF95657.1"/>
    </source>
</evidence>